<organism evidence="1 2">
    <name type="scientific">Mesomycoplasma conjunctivae (strain ATCC 25834 / NCTC 10147 / HRC/581)</name>
    <name type="common">Mycoplasma conjunctivae</name>
    <dbReference type="NCBI Taxonomy" id="572263"/>
    <lineage>
        <taxon>Bacteria</taxon>
        <taxon>Bacillati</taxon>
        <taxon>Mycoplasmatota</taxon>
        <taxon>Mycoplasmoidales</taxon>
        <taxon>Metamycoplasmataceae</taxon>
        <taxon>Mesomycoplasma</taxon>
    </lineage>
</organism>
<name>C5J6L1_MESCH</name>
<gene>
    <name evidence="1" type="ordered locus">MCJ_004170</name>
</gene>
<dbReference type="AlphaFoldDB" id="C5J6L1"/>
<evidence type="ECO:0000313" key="2">
    <source>
        <dbReference type="Proteomes" id="UP000001491"/>
    </source>
</evidence>
<reference evidence="2" key="1">
    <citation type="journal article" date="2009" name="BMC Bioinformatics">
        <title>The Mycoplasma conjunctivae genome sequencing, annotation and analysis.</title>
        <authorList>
            <person name="Calderon-Copete S.P."/>
            <person name="Wigger G."/>
            <person name="Wunderlin C."/>
            <person name="Schmidheini T."/>
            <person name="Frey J."/>
            <person name="Quail M.A."/>
            <person name="Falquet L."/>
        </authorList>
    </citation>
    <scope>NUCLEOTIDE SEQUENCE [LARGE SCALE GENOMIC DNA]</scope>
    <source>
        <strain evidence="2">ATCC 25834 / NCTC 10147 / HRC/581</strain>
    </source>
</reference>
<accession>C5J6L1</accession>
<proteinExistence type="predicted"/>
<sequence length="281" mass="31260">MNKLNDYKKYYLLSDEKGTSGIFIQRVDKLQRDAAKPTMEGEEIATKDNGVSYVIGVDTTLERKQTSKALIISGPLYEEVKKTLRNNNQAAQNYFSLVDTKPETSDSASLNLRNNTQDTLSALTTALTTSPPLTNPINVNSNFFLQSQKQADLSSHNGGLRDNEILLISIVKTKASIELSLQTSNSYDPKNDITESSLSQVKFGAKLGSSGLEIAQDSIKDFEFENSFNWNKLGFDANTMDSETKFILKGFAVFNDPRLVANKLANKNIRKAFVDTYLIKK</sequence>
<dbReference type="HOGENOM" id="CLU_989783_0_0_14"/>
<dbReference type="EMBL" id="FM864216">
    <property type="protein sequence ID" value="CAT05106.1"/>
    <property type="molecule type" value="Genomic_DNA"/>
</dbReference>
<dbReference type="Proteomes" id="UP000001491">
    <property type="component" value="Chromosome"/>
</dbReference>
<protein>
    <submittedName>
        <fullName evidence="1">Uncharacterized protein</fullName>
    </submittedName>
</protein>
<dbReference type="KEGG" id="mco:MCJ_004170"/>
<evidence type="ECO:0000313" key="1">
    <source>
        <dbReference type="EMBL" id="CAT05106.1"/>
    </source>
</evidence>
<keyword evidence="2" id="KW-1185">Reference proteome</keyword>